<evidence type="ECO:0008006" key="4">
    <source>
        <dbReference type="Google" id="ProtNLM"/>
    </source>
</evidence>
<dbReference type="PANTHER" id="PTHR33099">
    <property type="entry name" value="FE2OG DIOXYGENASE DOMAIN-CONTAINING PROTEIN"/>
    <property type="match status" value="1"/>
</dbReference>
<sequence>MVKATSPVPRPSTLRWDTPSGTLQYTHNTRSLQHISKLVFPLSETGPNAKATLLKLARDCQPTSFGYKGKDVLNESIRKATKLDRSEFSTDFCPCELGIVDTITQGLLPNALDAVKVHGGKAELYKLNAPSGFFKAHVDTPRSAEQFGSLVVSFPRDHQGGQAIAEFYSDCEHEVLEVTEGHYITLTYNLYHTLGVGDLAVNSPVMDVKSLPMYEKVKAALAQSVLMENGGYRGVYCHHAYAHSTEGGIKSLPAVLKGLDDDSGTDSTTQKGKSVVGRLGRLVISDAGGWGDESRQEINEGFGGKYVKVNWLTRPVEGEIGYIYMAYGNQAEVGWIYTYPAILV</sequence>
<feature type="region of interest" description="Disordered" evidence="1">
    <location>
        <begin position="1"/>
        <end position="21"/>
    </location>
</feature>
<reference evidence="2 3" key="1">
    <citation type="submission" date="2016-07" db="EMBL/GenBank/DDBJ databases">
        <title>Pervasive Adenine N6-methylation of Active Genes in Fungi.</title>
        <authorList>
            <consortium name="DOE Joint Genome Institute"/>
            <person name="Mondo S.J."/>
            <person name="Dannebaum R.O."/>
            <person name="Kuo R.C."/>
            <person name="Labutti K."/>
            <person name="Haridas S."/>
            <person name="Kuo A."/>
            <person name="Salamov A."/>
            <person name="Ahrendt S.R."/>
            <person name="Lipzen A."/>
            <person name="Sullivan W."/>
            <person name="Andreopoulos W.B."/>
            <person name="Clum A."/>
            <person name="Lindquist E."/>
            <person name="Daum C."/>
            <person name="Ramamoorthy G.K."/>
            <person name="Gryganskyi A."/>
            <person name="Culley D."/>
            <person name="Magnuson J.K."/>
            <person name="James T.Y."/>
            <person name="O'Malley M.A."/>
            <person name="Stajich J.E."/>
            <person name="Spatafora J.W."/>
            <person name="Visel A."/>
            <person name="Grigoriev I.V."/>
        </authorList>
    </citation>
    <scope>NUCLEOTIDE SEQUENCE [LARGE SCALE GENOMIC DNA]</scope>
    <source>
        <strain evidence="2 3">CBS 115471</strain>
    </source>
</reference>
<dbReference type="EMBL" id="MCFA01000077">
    <property type="protein sequence ID" value="ORY10099.1"/>
    <property type="molecule type" value="Genomic_DNA"/>
</dbReference>
<name>A0A1Y1ZIT3_9PLEO</name>
<dbReference type="PANTHER" id="PTHR33099:SF7">
    <property type="entry name" value="MYND-TYPE DOMAIN-CONTAINING PROTEIN"/>
    <property type="match status" value="1"/>
</dbReference>
<dbReference type="AlphaFoldDB" id="A0A1Y1ZIT3"/>
<evidence type="ECO:0000256" key="1">
    <source>
        <dbReference type="SAM" id="MobiDB-lite"/>
    </source>
</evidence>
<dbReference type="OrthoDB" id="27483at2759"/>
<organism evidence="2 3">
    <name type="scientific">Clohesyomyces aquaticus</name>
    <dbReference type="NCBI Taxonomy" id="1231657"/>
    <lineage>
        <taxon>Eukaryota</taxon>
        <taxon>Fungi</taxon>
        <taxon>Dikarya</taxon>
        <taxon>Ascomycota</taxon>
        <taxon>Pezizomycotina</taxon>
        <taxon>Dothideomycetes</taxon>
        <taxon>Pleosporomycetidae</taxon>
        <taxon>Pleosporales</taxon>
        <taxon>Lindgomycetaceae</taxon>
        <taxon>Clohesyomyces</taxon>
    </lineage>
</organism>
<comment type="caution">
    <text evidence="2">The sequence shown here is derived from an EMBL/GenBank/DDBJ whole genome shotgun (WGS) entry which is preliminary data.</text>
</comment>
<proteinExistence type="predicted"/>
<accession>A0A1Y1ZIT3</accession>
<dbReference type="Proteomes" id="UP000193144">
    <property type="component" value="Unassembled WGS sequence"/>
</dbReference>
<gene>
    <name evidence="2" type="ORF">BCR34DRAFT_615377</name>
</gene>
<evidence type="ECO:0000313" key="3">
    <source>
        <dbReference type="Proteomes" id="UP000193144"/>
    </source>
</evidence>
<keyword evidence="3" id="KW-1185">Reference proteome</keyword>
<evidence type="ECO:0000313" key="2">
    <source>
        <dbReference type="EMBL" id="ORY10099.1"/>
    </source>
</evidence>
<protein>
    <recommendedName>
        <fullName evidence="4">Fe2OG dioxygenase domain-containing protein</fullName>
    </recommendedName>
</protein>